<dbReference type="PANTHER" id="PTHR43540">
    <property type="entry name" value="PEROXYUREIDOACRYLATE/UREIDOACRYLATE AMIDOHYDROLASE-RELATED"/>
    <property type="match status" value="1"/>
</dbReference>
<evidence type="ECO:0000256" key="1">
    <source>
        <dbReference type="ARBA" id="ARBA00022801"/>
    </source>
</evidence>
<keyword evidence="1 3" id="KW-0378">Hydrolase</keyword>
<organism evidence="3 4">
    <name type="scientific">Caldimonas caldifontis</name>
    <dbReference type="NCBI Taxonomy" id="1452508"/>
    <lineage>
        <taxon>Bacteria</taxon>
        <taxon>Pseudomonadati</taxon>
        <taxon>Pseudomonadota</taxon>
        <taxon>Betaproteobacteria</taxon>
        <taxon>Burkholderiales</taxon>
        <taxon>Sphaerotilaceae</taxon>
        <taxon>Caldimonas</taxon>
    </lineage>
</organism>
<evidence type="ECO:0000313" key="4">
    <source>
        <dbReference type="Proteomes" id="UP000238605"/>
    </source>
</evidence>
<evidence type="ECO:0000313" key="3">
    <source>
        <dbReference type="EMBL" id="PPE67374.1"/>
    </source>
</evidence>
<dbReference type="SUPFAM" id="SSF52499">
    <property type="entry name" value="Isochorismatase-like hydrolases"/>
    <property type="match status" value="1"/>
</dbReference>
<comment type="caution">
    <text evidence="3">The sequence shown here is derived from an EMBL/GenBank/DDBJ whole genome shotgun (WGS) entry which is preliminary data.</text>
</comment>
<dbReference type="RefSeq" id="WP_104301301.1">
    <property type="nucleotide sequence ID" value="NZ_PSNX01000003.1"/>
</dbReference>
<dbReference type="PANTHER" id="PTHR43540:SF6">
    <property type="entry name" value="ISOCHORISMATASE-LIKE DOMAIN-CONTAINING PROTEIN"/>
    <property type="match status" value="1"/>
</dbReference>
<proteinExistence type="predicted"/>
<gene>
    <name evidence="3" type="ORF">C1704_04215</name>
</gene>
<dbReference type="GO" id="GO:0016787">
    <property type="term" value="F:hydrolase activity"/>
    <property type="evidence" value="ECO:0007669"/>
    <property type="project" value="UniProtKB-KW"/>
</dbReference>
<evidence type="ECO:0000259" key="2">
    <source>
        <dbReference type="Pfam" id="PF00857"/>
    </source>
</evidence>
<dbReference type="InterPro" id="IPR000868">
    <property type="entry name" value="Isochorismatase-like_dom"/>
</dbReference>
<dbReference type="AlphaFoldDB" id="A0A2S5SX92"/>
<accession>A0A2S5SX92</accession>
<reference evidence="3 4" key="1">
    <citation type="submission" date="2018-02" db="EMBL/GenBank/DDBJ databases">
        <title>Reclassifiation of [Polyangium] brachysporum DSM 7029 as Guopingzhaonella breviflexa gen. nov., sp. nov., a member of the family Comamonadaceae.</title>
        <authorList>
            <person name="Tang B."/>
        </authorList>
    </citation>
    <scope>NUCLEOTIDE SEQUENCE [LARGE SCALE GENOMIC DNA]</scope>
    <source>
        <strain evidence="3 4">BCRC 80649</strain>
    </source>
</reference>
<dbReference type="InterPro" id="IPR036380">
    <property type="entry name" value="Isochorismatase-like_sf"/>
</dbReference>
<dbReference type="Gene3D" id="3.40.50.850">
    <property type="entry name" value="Isochorismatase-like"/>
    <property type="match status" value="1"/>
</dbReference>
<protein>
    <submittedName>
        <fullName evidence="3">Cysteine hydrolase</fullName>
    </submittedName>
</protein>
<feature type="domain" description="Isochorismatase-like" evidence="2">
    <location>
        <begin position="29"/>
        <end position="213"/>
    </location>
</feature>
<sequence length="234" mass="25821">MQFPQWVVDRVVARQGRLHPYDTLVAERTAFVVIDLQNYYTQPGYLGECAPARATFPAVNRLADALRAAGGHVIWVQTSADGADEFWSHHHAHMLTPERSARRLRELASTSPGFEIAAGLRPAPEDERVVKRCYSALVPGSSRLNEVLKSRGVTHVLIGGTVTNVCCESTARDAMMMDYATIMVDDALSAVTPQEHEHCLNNWMLFFGDVLSTGEVIERLRPGHAARPMSAPAQ</sequence>
<keyword evidence="4" id="KW-1185">Reference proteome</keyword>
<dbReference type="InterPro" id="IPR050272">
    <property type="entry name" value="Isochorismatase-like_hydrls"/>
</dbReference>
<dbReference type="Pfam" id="PF00857">
    <property type="entry name" value="Isochorismatase"/>
    <property type="match status" value="1"/>
</dbReference>
<name>A0A2S5SX92_9BURK</name>
<dbReference type="EMBL" id="PSNX01000003">
    <property type="protein sequence ID" value="PPE67374.1"/>
    <property type="molecule type" value="Genomic_DNA"/>
</dbReference>
<dbReference type="CDD" id="cd00431">
    <property type="entry name" value="cysteine_hydrolases"/>
    <property type="match status" value="1"/>
</dbReference>
<dbReference type="Proteomes" id="UP000238605">
    <property type="component" value="Unassembled WGS sequence"/>
</dbReference>
<dbReference type="OrthoDB" id="9781985at2"/>